<dbReference type="Gene3D" id="1.20.1440.180">
    <property type="entry name" value="KEN domain"/>
    <property type="match status" value="1"/>
</dbReference>
<dbReference type="GO" id="GO:0004521">
    <property type="term" value="F:RNA endonuclease activity"/>
    <property type="evidence" value="ECO:0007669"/>
    <property type="project" value="InterPro"/>
</dbReference>
<dbReference type="PANTHER" id="PTHR13954">
    <property type="entry name" value="IRE1-RELATED"/>
    <property type="match status" value="1"/>
</dbReference>
<feature type="domain" description="KEN" evidence="14">
    <location>
        <begin position="1304"/>
        <end position="1421"/>
    </location>
</feature>
<evidence type="ECO:0000259" key="14">
    <source>
        <dbReference type="PROSITE" id="PS51392"/>
    </source>
</evidence>
<dbReference type="InterPro" id="IPR038357">
    <property type="entry name" value="KEN_sf"/>
</dbReference>
<keyword evidence="11" id="KW-0472">Membrane</keyword>
<dbReference type="GO" id="GO:0004674">
    <property type="term" value="F:protein serine/threonine kinase activity"/>
    <property type="evidence" value="ECO:0007669"/>
    <property type="project" value="UniProtKB-KW"/>
</dbReference>
<evidence type="ECO:0000256" key="7">
    <source>
        <dbReference type="ARBA" id="ARBA00022741"/>
    </source>
</evidence>
<dbReference type="EMBL" id="VDEP01000308">
    <property type="protein sequence ID" value="KAA1107004.1"/>
    <property type="molecule type" value="Genomic_DNA"/>
</dbReference>
<organism evidence="15 16">
    <name type="scientific">Puccinia graminis f. sp. tritici</name>
    <dbReference type="NCBI Taxonomy" id="56615"/>
    <lineage>
        <taxon>Eukaryota</taxon>
        <taxon>Fungi</taxon>
        <taxon>Dikarya</taxon>
        <taxon>Basidiomycota</taxon>
        <taxon>Pucciniomycotina</taxon>
        <taxon>Pucciniomycetes</taxon>
        <taxon>Pucciniales</taxon>
        <taxon>Pucciniaceae</taxon>
        <taxon>Puccinia</taxon>
    </lineage>
</organism>
<feature type="compositionally biased region" description="Pro residues" evidence="12">
    <location>
        <begin position="625"/>
        <end position="634"/>
    </location>
</feature>
<evidence type="ECO:0000256" key="6">
    <source>
        <dbReference type="ARBA" id="ARBA00022729"/>
    </source>
</evidence>
<feature type="region of interest" description="Disordered" evidence="12">
    <location>
        <begin position="285"/>
        <end position="351"/>
    </location>
</feature>
<keyword evidence="3" id="KW-0723">Serine/threonine-protein kinase</keyword>
<dbReference type="GO" id="GO:0070059">
    <property type="term" value="P:intrinsic apoptotic signaling pathway in response to endoplasmic reticulum stress"/>
    <property type="evidence" value="ECO:0007669"/>
    <property type="project" value="TreeGrafter"/>
</dbReference>
<dbReference type="SUPFAM" id="SSF56112">
    <property type="entry name" value="Protein kinase-like (PK-like)"/>
    <property type="match status" value="1"/>
</dbReference>
<evidence type="ECO:0000256" key="9">
    <source>
        <dbReference type="ARBA" id="ARBA00022840"/>
    </source>
</evidence>
<proteinExistence type="predicted"/>
<dbReference type="SMART" id="SM00564">
    <property type="entry name" value="PQQ"/>
    <property type="match status" value="2"/>
</dbReference>
<dbReference type="Gene3D" id="2.130.10.10">
    <property type="entry name" value="YVTN repeat-like/Quinoprotein amine dehydrogenase"/>
    <property type="match status" value="1"/>
</dbReference>
<keyword evidence="9" id="KW-0067">ATP-binding</keyword>
<evidence type="ECO:0000313" key="15">
    <source>
        <dbReference type="EMBL" id="KAA1107004.1"/>
    </source>
</evidence>
<dbReference type="InterPro" id="IPR011047">
    <property type="entry name" value="Quinoprotein_ADH-like_sf"/>
</dbReference>
<dbReference type="PROSITE" id="PS00108">
    <property type="entry name" value="PROTEIN_KINASE_ST"/>
    <property type="match status" value="1"/>
</dbReference>
<dbReference type="InterPro" id="IPR000719">
    <property type="entry name" value="Prot_kinase_dom"/>
</dbReference>
<keyword evidence="4" id="KW-0808">Transferase</keyword>
<keyword evidence="6" id="KW-0732">Signal</keyword>
<dbReference type="Pfam" id="PF06479">
    <property type="entry name" value="Ribonuc_2-5A"/>
    <property type="match status" value="1"/>
</dbReference>
<feature type="compositionally biased region" description="Low complexity" evidence="12">
    <location>
        <begin position="1197"/>
        <end position="1214"/>
    </location>
</feature>
<feature type="compositionally biased region" description="Polar residues" evidence="12">
    <location>
        <begin position="649"/>
        <end position="665"/>
    </location>
</feature>
<feature type="compositionally biased region" description="Low complexity" evidence="12">
    <location>
        <begin position="840"/>
        <end position="880"/>
    </location>
</feature>
<evidence type="ECO:0000313" key="16">
    <source>
        <dbReference type="Proteomes" id="UP000325313"/>
    </source>
</evidence>
<dbReference type="InterPro" id="IPR011009">
    <property type="entry name" value="Kinase-like_dom_sf"/>
</dbReference>
<dbReference type="InterPro" id="IPR015943">
    <property type="entry name" value="WD40/YVTN_repeat-like_dom_sf"/>
</dbReference>
<comment type="subcellular location">
    <subcellularLocation>
        <location evidence="1">Membrane</location>
        <topology evidence="1">Single-pass type I membrane protein</topology>
    </subcellularLocation>
</comment>
<evidence type="ECO:0000256" key="12">
    <source>
        <dbReference type="SAM" id="MobiDB-lite"/>
    </source>
</evidence>
<evidence type="ECO:0000256" key="1">
    <source>
        <dbReference type="ARBA" id="ARBA00004479"/>
    </source>
</evidence>
<dbReference type="Proteomes" id="UP000325313">
    <property type="component" value="Unassembled WGS sequence"/>
</dbReference>
<dbReference type="PROSITE" id="PS51392">
    <property type="entry name" value="KEN"/>
    <property type="match status" value="1"/>
</dbReference>
<dbReference type="GO" id="GO:0036498">
    <property type="term" value="P:IRE1-mediated unfolded protein response"/>
    <property type="evidence" value="ECO:0007669"/>
    <property type="project" value="TreeGrafter"/>
</dbReference>
<feature type="domain" description="Protein kinase" evidence="13">
    <location>
        <begin position="975"/>
        <end position="1301"/>
    </location>
</feature>
<evidence type="ECO:0000256" key="5">
    <source>
        <dbReference type="ARBA" id="ARBA00022692"/>
    </source>
</evidence>
<dbReference type="GO" id="GO:0005524">
    <property type="term" value="F:ATP binding"/>
    <property type="evidence" value="ECO:0007669"/>
    <property type="project" value="UniProtKB-KW"/>
</dbReference>
<dbReference type="InterPro" id="IPR008271">
    <property type="entry name" value="Ser/Thr_kinase_AS"/>
</dbReference>
<dbReference type="GO" id="GO:0006397">
    <property type="term" value="P:mRNA processing"/>
    <property type="evidence" value="ECO:0007669"/>
    <property type="project" value="InterPro"/>
</dbReference>
<feature type="compositionally biased region" description="Polar residues" evidence="12">
    <location>
        <begin position="460"/>
        <end position="469"/>
    </location>
</feature>
<keyword evidence="8 15" id="KW-0418">Kinase</keyword>
<dbReference type="EC" id="2.7.11.1" evidence="2"/>
<feature type="region of interest" description="Disordered" evidence="12">
    <location>
        <begin position="102"/>
        <end position="145"/>
    </location>
</feature>
<dbReference type="SMART" id="SM00220">
    <property type="entry name" value="S_TKc"/>
    <property type="match status" value="1"/>
</dbReference>
<dbReference type="GO" id="GO:0051082">
    <property type="term" value="F:unfolded protein binding"/>
    <property type="evidence" value="ECO:0007669"/>
    <property type="project" value="TreeGrafter"/>
</dbReference>
<feature type="compositionally biased region" description="Basic and acidic residues" evidence="12">
    <location>
        <begin position="296"/>
        <end position="308"/>
    </location>
</feature>
<dbReference type="Gene3D" id="1.10.510.10">
    <property type="entry name" value="Transferase(Phosphotransferase) domain 1"/>
    <property type="match status" value="1"/>
</dbReference>
<keyword evidence="10" id="KW-1133">Transmembrane helix</keyword>
<feature type="region of interest" description="Disordered" evidence="12">
    <location>
        <begin position="460"/>
        <end position="489"/>
    </location>
</feature>
<keyword evidence="5" id="KW-0812">Transmembrane</keyword>
<comment type="caution">
    <text evidence="15">The sequence shown here is derived from an EMBL/GenBank/DDBJ whole genome shotgun (WGS) entry which is preliminary data.</text>
</comment>
<evidence type="ECO:0000256" key="2">
    <source>
        <dbReference type="ARBA" id="ARBA00012513"/>
    </source>
</evidence>
<protein>
    <recommendedName>
        <fullName evidence="2">non-specific serine/threonine protein kinase</fullName>
        <ecNumber evidence="2">2.7.11.1</ecNumber>
    </recommendedName>
</protein>
<dbReference type="Pfam" id="PF00069">
    <property type="entry name" value="Pkinase"/>
    <property type="match status" value="2"/>
</dbReference>
<feature type="region of interest" description="Disordered" evidence="12">
    <location>
        <begin position="1197"/>
        <end position="1217"/>
    </location>
</feature>
<sequence>MSSIDHTLLPKQLTSYIQTAKRSLAKSPLKILLPSSSPTRIRIVYPFFNCQIHSNYPINSITTSHSKRQSSFLLSTKRLSSTPIVLKPLIKMVFHASTSTSTVSSSSSSSSSPSPSSSTPASASSSKSLNHLKHSSSSLAPDSTANTPTFQLSPILLVSTLDGQLHALDRQTGIWNWTLNDPNHTSNGLLDRCGLVDSPCLSADQSHSDQDHELYAIEPHNDGDLYVFVKSSSRPSRLEKLPLSVSQLVNLSPFTFPGDSSKMFIGKKESHLIAIDLKTGSVVNSLHSKPKQGSLKGKEKSSRYDHCHPRPSFQSSTSQAGFGRDDACPVESGTSNPSIDPEENHESIDHRPSDLLYIGRTDYQVSIYSKPNTLIQSLRYSTYTPSNLLHSLQTMWTRTPDELYLEPTHDGNLVCFQATSQVTSTPSNRAEHTKIKWQNSFDHPVTSIFDVVFPSAPNKTVLPTDQTSPDPGPSKVLDDSADSASKSTTLQQPIIFVQPKFLPHKDDQSHSKFSPEEDQFNLFKHLHSQSSFSTPFQPTHPAGQRSAFVGKYQESFYVMSQQSYPLVVFAPSAYQTLGHEPSIGTHHLLNSQALNGFLDFSYTNRLLDPATGQNPHASGNSPLALDPPPKPLTLPPSKKVVDSKLRPNSGLSDVPISSTHTNVVSDSEELPYETPMQLHQRAAQISSLLVRTFKQQLMPSEGRSSVSNGRSDDRFPDLNPLLTIFLVLVIMSWWASRKVGSPSTARWDHLHRLVNQALGNNDSSKAEQSPNLKALGTADSRDGTATTEVPTTIPIKESECLTSADGSSDKPLLSNGDNDDESLPASKQKPKRRRGKRPGQKAAAAAARAEAEAAKALLPSAPSDSSPSHLSPTEVPSTEPRTPEPRTPQKPKPNHKKSKSSSTNGVGVSRPLDQVTPTAASVNQPTVNDSTPNPATILFKVNGQDLHDVQPINSTAEFSMNDYGGFDPQRVGSLIVTNETIGYGSHGTVVLKGTFQGRQVAVKRLLKDFVTLASHEVSLLQESDDHPNVVRYFVKESLDNFLYIALELCNASLFDLIERKQFKEYEELERIFNAKKALKQISSGLRYLHKLKIVHRDIKPQNILISLTRPLPVSSKTTSKKSGASSAGKSFRMLISDFGLCKKLELDESSFAQTANHAAGSFGYRAPEILKGQVNLNEQSNSTASSSMINSTVQNAAAGTNGESNGSSSTSNPESSHHRLTRSIDIFSLGCIYYYVLTKGDHPFGSRYEREMNILKDEVCLEQLDGLDEEAFEAQQLIRSMIRSNPKERPTAEEVLQNPYFWEPTKRLNFLCDCSDRFEIMERDPPEEPLIRLEDQEQFYRYVHHKSLPLNPLTQNKNPHHKGLDWYKIIDRGLVDNLGKYRKYDGGSIRDLLRVMRNKIAPPLEICNIVLRMVEIACITK</sequence>
<evidence type="ECO:0000256" key="3">
    <source>
        <dbReference type="ARBA" id="ARBA00022527"/>
    </source>
</evidence>
<name>A0A5B0Q202_PUCGR</name>
<feature type="compositionally biased region" description="Basic and acidic residues" evidence="12">
    <location>
        <begin position="342"/>
        <end position="351"/>
    </location>
</feature>
<gene>
    <name evidence="15" type="primary">IRE1_2</name>
    <name evidence="15" type="ORF">PGTUg99_022774</name>
</gene>
<feature type="compositionally biased region" description="Low complexity" evidence="12">
    <location>
        <begin position="102"/>
        <end position="139"/>
    </location>
</feature>
<evidence type="ECO:0000259" key="13">
    <source>
        <dbReference type="PROSITE" id="PS50011"/>
    </source>
</evidence>
<dbReference type="InterPro" id="IPR045133">
    <property type="entry name" value="IRE1/2-like"/>
</dbReference>
<feature type="compositionally biased region" description="Polar residues" evidence="12">
    <location>
        <begin position="759"/>
        <end position="771"/>
    </location>
</feature>
<dbReference type="PROSITE" id="PS50011">
    <property type="entry name" value="PROTEIN_KINASE_DOM"/>
    <property type="match status" value="1"/>
</dbReference>
<dbReference type="InterPro" id="IPR010513">
    <property type="entry name" value="KEN_dom"/>
</dbReference>
<dbReference type="SUPFAM" id="SSF50998">
    <property type="entry name" value="Quinoprotein alcohol dehydrogenase-like"/>
    <property type="match status" value="1"/>
</dbReference>
<keyword evidence="7" id="KW-0547">Nucleotide-binding</keyword>
<feature type="region of interest" description="Disordered" evidence="12">
    <location>
        <begin position="759"/>
        <end position="912"/>
    </location>
</feature>
<dbReference type="InterPro" id="IPR018391">
    <property type="entry name" value="PQQ_b-propeller_rpt"/>
</dbReference>
<evidence type="ECO:0000256" key="8">
    <source>
        <dbReference type="ARBA" id="ARBA00022777"/>
    </source>
</evidence>
<evidence type="ECO:0000256" key="10">
    <source>
        <dbReference type="ARBA" id="ARBA00022989"/>
    </source>
</evidence>
<dbReference type="FunFam" id="3.30.200.20:FF:000077">
    <property type="entry name" value="Putative Serine/threonine-protein kinase/endoribonuclease IRE1"/>
    <property type="match status" value="1"/>
</dbReference>
<dbReference type="Gene3D" id="3.30.200.20">
    <property type="entry name" value="Phosphorylase Kinase, domain 1"/>
    <property type="match status" value="1"/>
</dbReference>
<reference evidence="15 16" key="1">
    <citation type="submission" date="2019-05" db="EMBL/GenBank/DDBJ databases">
        <title>Emergence of the Ug99 lineage of the wheat stem rust pathogen through somatic hybridization.</title>
        <authorList>
            <person name="Li F."/>
            <person name="Upadhyaya N.M."/>
            <person name="Sperschneider J."/>
            <person name="Matny O."/>
            <person name="Nguyen-Phuc H."/>
            <person name="Mago R."/>
            <person name="Raley C."/>
            <person name="Miller M.E."/>
            <person name="Silverstein K.A.T."/>
            <person name="Henningsen E."/>
            <person name="Hirsch C.D."/>
            <person name="Visser B."/>
            <person name="Pretorius Z.A."/>
            <person name="Steffenson B.J."/>
            <person name="Schwessinger B."/>
            <person name="Dodds P.N."/>
            <person name="Figueroa M."/>
        </authorList>
    </citation>
    <scope>NUCLEOTIDE SEQUENCE [LARGE SCALE GENOMIC DNA]</scope>
    <source>
        <strain evidence="15 16">Ug99</strain>
    </source>
</reference>
<evidence type="ECO:0000256" key="4">
    <source>
        <dbReference type="ARBA" id="ARBA00022679"/>
    </source>
</evidence>
<dbReference type="PANTHER" id="PTHR13954:SF6">
    <property type="entry name" value="NON-SPECIFIC SERINE_THREONINE PROTEIN KINASE"/>
    <property type="match status" value="1"/>
</dbReference>
<feature type="compositionally biased region" description="Basic residues" evidence="12">
    <location>
        <begin position="828"/>
        <end position="839"/>
    </location>
</feature>
<dbReference type="GO" id="GO:1990604">
    <property type="term" value="C:IRE1-TRAF2-ASK1 complex"/>
    <property type="evidence" value="ECO:0007669"/>
    <property type="project" value="TreeGrafter"/>
</dbReference>
<feature type="region of interest" description="Disordered" evidence="12">
    <location>
        <begin position="609"/>
        <end position="669"/>
    </location>
</feature>
<feature type="compositionally biased region" description="Polar residues" evidence="12">
    <location>
        <begin position="611"/>
        <end position="621"/>
    </location>
</feature>
<evidence type="ECO:0000256" key="11">
    <source>
        <dbReference type="ARBA" id="ARBA00023136"/>
    </source>
</evidence>
<accession>A0A5B0Q202</accession>